<feature type="domain" description="VWFA" evidence="3">
    <location>
        <begin position="80"/>
        <end position="249"/>
    </location>
</feature>
<feature type="region of interest" description="Disordered" evidence="1">
    <location>
        <begin position="43"/>
        <end position="64"/>
    </location>
</feature>
<evidence type="ECO:0000313" key="4">
    <source>
        <dbReference type="Proteomes" id="UP000887569"/>
    </source>
</evidence>
<reference evidence="5" key="1">
    <citation type="submission" date="2022-11" db="UniProtKB">
        <authorList>
            <consortium name="WormBaseParasite"/>
        </authorList>
    </citation>
    <scope>IDENTIFICATION</scope>
</reference>
<evidence type="ECO:0000256" key="2">
    <source>
        <dbReference type="SAM" id="SignalP"/>
    </source>
</evidence>
<dbReference type="AlphaFoldDB" id="A0A915A9M0"/>
<keyword evidence="2" id="KW-0732">Signal</keyword>
<evidence type="ECO:0000259" key="3">
    <source>
        <dbReference type="PROSITE" id="PS50234"/>
    </source>
</evidence>
<dbReference type="PROSITE" id="PS50234">
    <property type="entry name" value="VWFA"/>
    <property type="match status" value="1"/>
</dbReference>
<dbReference type="InterPro" id="IPR002035">
    <property type="entry name" value="VWF_A"/>
</dbReference>
<proteinExistence type="predicted"/>
<name>A0A915A9M0_PARUN</name>
<dbReference type="InterPro" id="IPR050525">
    <property type="entry name" value="ECM_Assembly_Org"/>
</dbReference>
<dbReference type="WBParaSite" id="PgR003_g186_t01">
    <property type="protein sequence ID" value="PgR003_g186_t01"/>
    <property type="gene ID" value="PgR003_g186"/>
</dbReference>
<protein>
    <submittedName>
        <fullName evidence="5">VWFA domain-containing protein</fullName>
    </submittedName>
</protein>
<dbReference type="PANTHER" id="PTHR24020:SF84">
    <property type="entry name" value="VWFA DOMAIN-CONTAINING PROTEIN"/>
    <property type="match status" value="1"/>
</dbReference>
<dbReference type="PANTHER" id="PTHR24020">
    <property type="entry name" value="COLLAGEN ALPHA"/>
    <property type="match status" value="1"/>
</dbReference>
<feature type="signal peptide" evidence="2">
    <location>
        <begin position="1"/>
        <end position="24"/>
    </location>
</feature>
<dbReference type="Pfam" id="PF00092">
    <property type="entry name" value="VWA"/>
    <property type="match status" value="1"/>
</dbReference>
<dbReference type="Proteomes" id="UP000887569">
    <property type="component" value="Unplaced"/>
</dbReference>
<dbReference type="InterPro" id="IPR036465">
    <property type="entry name" value="vWFA_dom_sf"/>
</dbReference>
<dbReference type="Gene3D" id="3.40.50.410">
    <property type="entry name" value="von Willebrand factor, type A domain"/>
    <property type="match status" value="1"/>
</dbReference>
<feature type="chain" id="PRO_5036926341" evidence="2">
    <location>
        <begin position="25"/>
        <end position="249"/>
    </location>
</feature>
<dbReference type="SMART" id="SM00327">
    <property type="entry name" value="VWA"/>
    <property type="match status" value="1"/>
</dbReference>
<evidence type="ECO:0000313" key="5">
    <source>
        <dbReference type="WBParaSite" id="PgR003_g186_t01"/>
    </source>
</evidence>
<keyword evidence="4" id="KW-1185">Reference proteome</keyword>
<sequence length="249" mass="27478">MHCCTFLTTLAAAVALSQLASSEARIFQYFVHADAPNCGEIRDSTMTRTSPSSAKEDYVTTTTSPSTTTTLPKVHCEVSDILFVLDATGSVRHFYKQQKQYIADIARQLNIGAHAQHVGLIIYSSKSRQKVVVQMDDKPDKDTFLKTIERLPFHAGITATGAALDLSLRALQKRRFDKRTAVLVLTDGFTFDDVEEQSKNLNILPNVITFVAGVPDTFDRKVLNIIAGDPSRVLLGESEKTKVLDALRC</sequence>
<accession>A0A915A9M0</accession>
<dbReference type="SUPFAM" id="SSF53300">
    <property type="entry name" value="vWA-like"/>
    <property type="match status" value="1"/>
</dbReference>
<organism evidence="4 5">
    <name type="scientific">Parascaris univalens</name>
    <name type="common">Nematode worm</name>
    <dbReference type="NCBI Taxonomy" id="6257"/>
    <lineage>
        <taxon>Eukaryota</taxon>
        <taxon>Metazoa</taxon>
        <taxon>Ecdysozoa</taxon>
        <taxon>Nematoda</taxon>
        <taxon>Chromadorea</taxon>
        <taxon>Rhabditida</taxon>
        <taxon>Spirurina</taxon>
        <taxon>Ascaridomorpha</taxon>
        <taxon>Ascaridoidea</taxon>
        <taxon>Ascarididae</taxon>
        <taxon>Parascaris</taxon>
    </lineage>
</organism>
<evidence type="ECO:0000256" key="1">
    <source>
        <dbReference type="SAM" id="MobiDB-lite"/>
    </source>
</evidence>